<dbReference type="EC" id="2.1.1.181" evidence="6"/>
<evidence type="ECO:0000313" key="8">
    <source>
        <dbReference type="Proteomes" id="UP001589607"/>
    </source>
</evidence>
<evidence type="ECO:0000313" key="7">
    <source>
        <dbReference type="EMBL" id="MFB9096914.1"/>
    </source>
</evidence>
<keyword evidence="4 6" id="KW-0808">Transferase</keyword>
<evidence type="ECO:0000256" key="5">
    <source>
        <dbReference type="ARBA" id="ARBA00022691"/>
    </source>
</evidence>
<dbReference type="RefSeq" id="WP_236453842.1">
    <property type="nucleotide sequence ID" value="NZ_CBCSGE010000047.1"/>
</dbReference>
<sequence length="319" mass="36711">MKKEQINTPKKNLHPRNKHINGYNFDELIVTNPKLNDFVFINKYDTKTIDFSIPEAVKALNKTLLLHFYGVTFWDIPKTNLCPPIPGRADYVHYIADLLAESNNGKVPRGSHIRGLDVGVGANCIYPIIGSSEYNWKFVGTETDVPSLKACARIVENNENIKNSTTLRIQQNKRNVLKNCILENDKFDFIICNPPFHSSKEEATKSTQRKLKNIGKAKEDKPVLNFSGQNNELWCEGGELAFITNLIYESAHFKKQSMWFTCLVSKKENLKPFYNHLKKIGAVDIKTIDMEQGNKISRFIAWTFLNEQQRENWAIINWD</sequence>
<gene>
    <name evidence="6 7" type="primary">rlmF</name>
    <name evidence="7" type="ORF">ACFFVF_10330</name>
</gene>
<dbReference type="InterPro" id="IPR016909">
    <property type="entry name" value="rRNA_lsu_MeTfrase_F"/>
</dbReference>
<dbReference type="HAMAP" id="MF_01848">
    <property type="entry name" value="23SrRNA_methyltr_F"/>
    <property type="match status" value="1"/>
</dbReference>
<accession>A0ABV5GNN4</accession>
<evidence type="ECO:0000256" key="4">
    <source>
        <dbReference type="ARBA" id="ARBA00022679"/>
    </source>
</evidence>
<dbReference type="Proteomes" id="UP001589607">
    <property type="component" value="Unassembled WGS sequence"/>
</dbReference>
<evidence type="ECO:0000256" key="3">
    <source>
        <dbReference type="ARBA" id="ARBA00022603"/>
    </source>
</evidence>
<keyword evidence="8" id="KW-1185">Reference proteome</keyword>
<reference evidence="7 8" key="1">
    <citation type="submission" date="2024-09" db="EMBL/GenBank/DDBJ databases">
        <authorList>
            <person name="Sun Q."/>
            <person name="Mori K."/>
        </authorList>
    </citation>
    <scope>NUCLEOTIDE SEQUENCE [LARGE SCALE GENOMIC DNA]</scope>
    <source>
        <strain evidence="7 8">CECT 7955</strain>
    </source>
</reference>
<keyword evidence="2 6" id="KW-0698">rRNA processing</keyword>
<comment type="caution">
    <text evidence="7">The sequence shown here is derived from an EMBL/GenBank/DDBJ whole genome shotgun (WGS) entry which is preliminary data.</text>
</comment>
<proteinExistence type="inferred from homology"/>
<keyword evidence="1 6" id="KW-0963">Cytoplasm</keyword>
<evidence type="ECO:0000256" key="6">
    <source>
        <dbReference type="HAMAP-Rule" id="MF_01848"/>
    </source>
</evidence>
<dbReference type="PROSITE" id="PS00092">
    <property type="entry name" value="N6_MTASE"/>
    <property type="match status" value="1"/>
</dbReference>
<dbReference type="PANTHER" id="PTHR13393:SF0">
    <property type="entry name" value="RNA N6-ADENOSINE-METHYLTRANSFERASE METTL16"/>
    <property type="match status" value="1"/>
</dbReference>
<dbReference type="NCBIfam" id="NF008725">
    <property type="entry name" value="PRK11727.1"/>
    <property type="match status" value="1"/>
</dbReference>
<organism evidence="7 8">
    <name type="scientific">Flavobacterium jumunjinense</name>
    <dbReference type="NCBI Taxonomy" id="998845"/>
    <lineage>
        <taxon>Bacteria</taxon>
        <taxon>Pseudomonadati</taxon>
        <taxon>Bacteroidota</taxon>
        <taxon>Flavobacteriia</taxon>
        <taxon>Flavobacteriales</taxon>
        <taxon>Flavobacteriaceae</taxon>
        <taxon>Flavobacterium</taxon>
    </lineage>
</organism>
<name>A0ABV5GNN4_9FLAO</name>
<dbReference type="InterPro" id="IPR010286">
    <property type="entry name" value="METTL16/RlmF"/>
</dbReference>
<dbReference type="PIRSF" id="PIRSF029038">
    <property type="entry name" value="Mtase_YbiN_prd"/>
    <property type="match status" value="1"/>
</dbReference>
<comment type="catalytic activity">
    <reaction evidence="6">
        <text>adenosine(1618) in 23S rRNA + S-adenosyl-L-methionine = N(6)-methyladenosine(1618) in 23S rRNA + S-adenosyl-L-homocysteine + H(+)</text>
        <dbReference type="Rhea" id="RHEA:16497"/>
        <dbReference type="Rhea" id="RHEA-COMP:10229"/>
        <dbReference type="Rhea" id="RHEA-COMP:10231"/>
        <dbReference type="ChEBI" id="CHEBI:15378"/>
        <dbReference type="ChEBI" id="CHEBI:57856"/>
        <dbReference type="ChEBI" id="CHEBI:59789"/>
        <dbReference type="ChEBI" id="CHEBI:74411"/>
        <dbReference type="ChEBI" id="CHEBI:74449"/>
        <dbReference type="EC" id="2.1.1.181"/>
    </reaction>
</comment>
<dbReference type="PANTHER" id="PTHR13393">
    <property type="entry name" value="SAM-DEPENDENT METHYLTRANSFERASE"/>
    <property type="match status" value="1"/>
</dbReference>
<evidence type="ECO:0000256" key="2">
    <source>
        <dbReference type="ARBA" id="ARBA00022552"/>
    </source>
</evidence>
<dbReference type="InterPro" id="IPR029063">
    <property type="entry name" value="SAM-dependent_MTases_sf"/>
</dbReference>
<comment type="similarity">
    <text evidence="6">Belongs to the methyltransferase superfamily. METTL16/RlmF family.</text>
</comment>
<dbReference type="InterPro" id="IPR002052">
    <property type="entry name" value="DNA_methylase_N6_adenine_CS"/>
</dbReference>
<comment type="function">
    <text evidence="6">Specifically methylates the adenine in position 1618 of 23S rRNA.</text>
</comment>
<dbReference type="SUPFAM" id="SSF53335">
    <property type="entry name" value="S-adenosyl-L-methionine-dependent methyltransferases"/>
    <property type="match status" value="1"/>
</dbReference>
<dbReference type="GO" id="GO:0052907">
    <property type="term" value="F:23S rRNA (adenine(1618)-N(6))-methyltransferase activity"/>
    <property type="evidence" value="ECO:0007669"/>
    <property type="project" value="UniProtKB-EC"/>
</dbReference>
<dbReference type="Pfam" id="PF05971">
    <property type="entry name" value="Methyltransf_10"/>
    <property type="match status" value="1"/>
</dbReference>
<keyword evidence="5 6" id="KW-0949">S-adenosyl-L-methionine</keyword>
<comment type="subcellular location">
    <subcellularLocation>
        <location evidence="6">Cytoplasm</location>
    </subcellularLocation>
</comment>
<dbReference type="EMBL" id="JBHMEY010000026">
    <property type="protein sequence ID" value="MFB9096914.1"/>
    <property type="molecule type" value="Genomic_DNA"/>
</dbReference>
<protein>
    <recommendedName>
        <fullName evidence="6">Ribosomal RNA large subunit methyltransferase F</fullName>
        <ecNumber evidence="6">2.1.1.181</ecNumber>
    </recommendedName>
    <alternativeName>
        <fullName evidence="6">23S rRNA mA1618 methyltransferase</fullName>
    </alternativeName>
    <alternativeName>
        <fullName evidence="6">rRNA adenine N-6-methyltransferase</fullName>
    </alternativeName>
</protein>
<dbReference type="Gene3D" id="3.40.50.150">
    <property type="entry name" value="Vaccinia Virus protein VP39"/>
    <property type="match status" value="1"/>
</dbReference>
<dbReference type="CDD" id="cd02440">
    <property type="entry name" value="AdoMet_MTases"/>
    <property type="match status" value="1"/>
</dbReference>
<keyword evidence="3 6" id="KW-0489">Methyltransferase</keyword>
<evidence type="ECO:0000256" key="1">
    <source>
        <dbReference type="ARBA" id="ARBA00022490"/>
    </source>
</evidence>